<evidence type="ECO:0000259" key="2">
    <source>
        <dbReference type="Pfam" id="PF01370"/>
    </source>
</evidence>
<evidence type="ECO:0000313" key="5">
    <source>
        <dbReference type="Proteomes" id="UP000663829"/>
    </source>
</evidence>
<dbReference type="EMBL" id="CAJOBC010028205">
    <property type="protein sequence ID" value="CAF4077689.1"/>
    <property type="molecule type" value="Genomic_DNA"/>
</dbReference>
<evidence type="ECO:0000256" key="1">
    <source>
        <dbReference type="ARBA" id="ARBA00004370"/>
    </source>
</evidence>
<dbReference type="Proteomes" id="UP000663829">
    <property type="component" value="Unassembled WGS sequence"/>
</dbReference>
<feature type="domain" description="NAD-dependent epimerase/dehydratase" evidence="2">
    <location>
        <begin position="9"/>
        <end position="122"/>
    </location>
</feature>
<reference evidence="3" key="1">
    <citation type="submission" date="2021-02" db="EMBL/GenBank/DDBJ databases">
        <authorList>
            <person name="Nowell W R."/>
        </authorList>
    </citation>
    <scope>NUCLEOTIDE SEQUENCE</scope>
</reference>
<proteinExistence type="predicted"/>
<comment type="subcellular location">
    <subcellularLocation>
        <location evidence="1">Membrane</location>
    </subcellularLocation>
</comment>
<dbReference type="GO" id="GO:0016020">
    <property type="term" value="C:membrane"/>
    <property type="evidence" value="ECO:0007669"/>
    <property type="project" value="UniProtKB-SubCell"/>
</dbReference>
<dbReference type="EMBL" id="CAJNOQ010011644">
    <property type="protein sequence ID" value="CAF1281661.1"/>
    <property type="molecule type" value="Genomic_DNA"/>
</dbReference>
<evidence type="ECO:0000313" key="4">
    <source>
        <dbReference type="EMBL" id="CAF4077689.1"/>
    </source>
</evidence>
<dbReference type="Proteomes" id="UP000681722">
    <property type="component" value="Unassembled WGS sequence"/>
</dbReference>
<dbReference type="AlphaFoldDB" id="A0A815C3I6"/>
<gene>
    <name evidence="3" type="ORF">GPM918_LOCUS27587</name>
    <name evidence="4" type="ORF">SRO942_LOCUS27938</name>
</gene>
<protein>
    <recommendedName>
        <fullName evidence="2">NAD-dependent epimerase/dehydratase domain-containing protein</fullName>
    </recommendedName>
</protein>
<dbReference type="InterPro" id="IPR001509">
    <property type="entry name" value="Epimerase_deHydtase"/>
</dbReference>
<organism evidence="3 5">
    <name type="scientific">Didymodactylos carnosus</name>
    <dbReference type="NCBI Taxonomy" id="1234261"/>
    <lineage>
        <taxon>Eukaryota</taxon>
        <taxon>Metazoa</taxon>
        <taxon>Spiralia</taxon>
        <taxon>Gnathifera</taxon>
        <taxon>Rotifera</taxon>
        <taxon>Eurotatoria</taxon>
        <taxon>Bdelloidea</taxon>
        <taxon>Philodinida</taxon>
        <taxon>Philodinidae</taxon>
        <taxon>Didymodactylos</taxon>
    </lineage>
</organism>
<evidence type="ECO:0000313" key="3">
    <source>
        <dbReference type="EMBL" id="CAF1281661.1"/>
    </source>
</evidence>
<dbReference type="Pfam" id="PF01370">
    <property type="entry name" value="Epimerase"/>
    <property type="match status" value="1"/>
</dbReference>
<dbReference type="SUPFAM" id="SSF51735">
    <property type="entry name" value="NAD(P)-binding Rossmann-fold domains"/>
    <property type="match status" value="1"/>
</dbReference>
<sequence length="235" mass="26797">MAQSVMKKIIVFGATGMIGSELVRQAANDSSIELITTITRKPLPDDIIRSSKLNPIIHRNFLDYSSFDNVFLAHDTCLWCLGISQNKVNETEYYQITYDYVMEAAKQMLKSNPEITFLFVSGEGADSTEQSRFLFGRVKGKTENDLLKLAFKHIYILRPGFIKPMHKNSHTAWYEKLANPLYYPVKLVAPSKVITSTDFANVMLFITKHGLEDIGNKPLHNKDMNQIIKQYHLTS</sequence>
<dbReference type="Gene3D" id="3.40.50.720">
    <property type="entry name" value="NAD(P)-binding Rossmann-like Domain"/>
    <property type="match status" value="1"/>
</dbReference>
<keyword evidence="5" id="KW-1185">Reference proteome</keyword>
<name>A0A815C3I6_9BILA</name>
<dbReference type="PANTHER" id="PTHR14097">
    <property type="entry name" value="OXIDOREDUCTASE HTATIP2"/>
    <property type="match status" value="1"/>
</dbReference>
<dbReference type="PANTHER" id="PTHR14097:SF8">
    <property type="entry name" value="NAD(P)-BINDING DOMAIN-CONTAINING PROTEIN"/>
    <property type="match status" value="1"/>
</dbReference>
<comment type="caution">
    <text evidence="3">The sequence shown here is derived from an EMBL/GenBank/DDBJ whole genome shotgun (WGS) entry which is preliminary data.</text>
</comment>
<dbReference type="InterPro" id="IPR036291">
    <property type="entry name" value="NAD(P)-bd_dom_sf"/>
</dbReference>
<accession>A0A815C3I6</accession>
<dbReference type="OrthoDB" id="9975943at2759"/>